<organism evidence="2 3">
    <name type="scientific">Actinoplanes teichomyceticus</name>
    <dbReference type="NCBI Taxonomy" id="1867"/>
    <lineage>
        <taxon>Bacteria</taxon>
        <taxon>Bacillati</taxon>
        <taxon>Actinomycetota</taxon>
        <taxon>Actinomycetes</taxon>
        <taxon>Micromonosporales</taxon>
        <taxon>Micromonosporaceae</taxon>
        <taxon>Actinoplanes</taxon>
    </lineage>
</organism>
<feature type="compositionally biased region" description="Basic and acidic residues" evidence="1">
    <location>
        <begin position="400"/>
        <end position="411"/>
    </location>
</feature>
<accession>A0A561WPJ4</accession>
<feature type="compositionally biased region" description="Polar residues" evidence="1">
    <location>
        <begin position="238"/>
        <end position="261"/>
    </location>
</feature>
<sequence>MFADSDNGGGTDWMQRTVPQMWAMLAPHDGAAHKDLLLTWKQSADLLVDHLTRVKRYRDNLAEAWPPEKSAASATYLGRLDDLIDHLSATYHATVENHRALGAATSALVSARHRLEAIYREHAANQQELADIARKRQTSGEVVGKWREVTLTPAAVSESRQMELQLQAQSVMSTLSTDLAMAQLNINNPKPYNPSQSFEWSEPLHPISIDASPRMQDRIPPSPTGQPESPSIAAIKDNSVSFGISSPNNQPRPSLPDSATNPGPWPASTPGNPGPALSGITTPAAGPPLHQPALIPQGSGTEANPTTGGTNLPLTPGPTSLPSRLRDTRTSINHATHPNSPAHGAQVPTQGGMIGGAPVSDSTHARTNPGRTQRVNPSGGIIGQPVVTGGSPIRGTSRSGDPEARDNHWDPDNPWATGHGISPIITPPEKQKVDPGPAIGLP</sequence>
<reference evidence="2 3" key="1">
    <citation type="submission" date="2019-06" db="EMBL/GenBank/DDBJ databases">
        <title>Sequencing the genomes of 1000 actinobacteria strains.</title>
        <authorList>
            <person name="Klenk H.-P."/>
        </authorList>
    </citation>
    <scope>NUCLEOTIDE SEQUENCE [LARGE SCALE GENOMIC DNA]</scope>
    <source>
        <strain evidence="2 3">DSM 43866</strain>
    </source>
</reference>
<dbReference type="AlphaFoldDB" id="A0A561WPJ4"/>
<dbReference type="EMBL" id="VIWY01000001">
    <property type="protein sequence ID" value="TWG25796.1"/>
    <property type="molecule type" value="Genomic_DNA"/>
</dbReference>
<comment type="caution">
    <text evidence="2">The sequence shown here is derived from an EMBL/GenBank/DDBJ whole genome shotgun (WGS) entry which is preliminary data.</text>
</comment>
<feature type="region of interest" description="Disordered" evidence="1">
    <location>
        <begin position="211"/>
        <end position="442"/>
    </location>
</feature>
<feature type="compositionally biased region" description="Low complexity" evidence="1">
    <location>
        <begin position="304"/>
        <end position="323"/>
    </location>
</feature>
<evidence type="ECO:0000313" key="3">
    <source>
        <dbReference type="Proteomes" id="UP000320239"/>
    </source>
</evidence>
<protein>
    <submittedName>
        <fullName evidence="2">Uncharacterized protein</fullName>
    </submittedName>
</protein>
<evidence type="ECO:0000256" key="1">
    <source>
        <dbReference type="SAM" id="MobiDB-lite"/>
    </source>
</evidence>
<gene>
    <name evidence="2" type="ORF">FHX34_101768</name>
</gene>
<dbReference type="Proteomes" id="UP000320239">
    <property type="component" value="Unassembled WGS sequence"/>
</dbReference>
<proteinExistence type="predicted"/>
<name>A0A561WPJ4_ACTTI</name>
<feature type="compositionally biased region" description="Polar residues" evidence="1">
    <location>
        <begin position="360"/>
        <end position="376"/>
    </location>
</feature>
<feature type="compositionally biased region" description="Polar residues" evidence="1">
    <location>
        <begin position="330"/>
        <end position="339"/>
    </location>
</feature>
<evidence type="ECO:0000313" key="2">
    <source>
        <dbReference type="EMBL" id="TWG25796.1"/>
    </source>
</evidence>
<keyword evidence="3" id="KW-1185">Reference proteome</keyword>